<dbReference type="InterPro" id="IPR019734">
    <property type="entry name" value="TPR_rpt"/>
</dbReference>
<keyword evidence="2 3" id="KW-0802">TPR repeat</keyword>
<dbReference type="GO" id="GO:0051879">
    <property type="term" value="F:Hsp90 protein binding"/>
    <property type="evidence" value="ECO:0007669"/>
    <property type="project" value="TreeGrafter"/>
</dbReference>
<keyword evidence="5" id="KW-1185">Reference proteome</keyword>
<feature type="repeat" description="TPR" evidence="3">
    <location>
        <begin position="85"/>
        <end position="118"/>
    </location>
</feature>
<organism evidence="4 5">
    <name type="scientific">Vitrella brassicaformis (strain CCMP3155)</name>
    <dbReference type="NCBI Taxonomy" id="1169540"/>
    <lineage>
        <taxon>Eukaryota</taxon>
        <taxon>Sar</taxon>
        <taxon>Alveolata</taxon>
        <taxon>Colpodellida</taxon>
        <taxon>Vitrellaceae</taxon>
        <taxon>Vitrella</taxon>
    </lineage>
</organism>
<dbReference type="Proteomes" id="UP000041254">
    <property type="component" value="Unassembled WGS sequence"/>
</dbReference>
<dbReference type="EMBL" id="CDMY01000185">
    <property type="protein sequence ID" value="CEL93706.1"/>
    <property type="molecule type" value="Genomic_DNA"/>
</dbReference>
<dbReference type="InParanoid" id="A0A0G4EEA5"/>
<dbReference type="STRING" id="1169540.A0A0G4EEA5"/>
<evidence type="ECO:0000256" key="2">
    <source>
        <dbReference type="ARBA" id="ARBA00022803"/>
    </source>
</evidence>
<accession>A0A0G4EEA5</accession>
<dbReference type="SMART" id="SM00028">
    <property type="entry name" value="TPR"/>
    <property type="match status" value="2"/>
</dbReference>
<sequence length="401" mass="44918">MSDHRQRGGSRGIRRPADEGTQLAMRGNEFYKMADFAEALNVMPGDAPGRATLLSNKAACLIHLGHLQMALGDLSSSLQISPKQEKAWARKGAVLIRQKRYDDAVSALEDGLKVMPDNKQLQDILLTAREFQARAQHPLFKPHSVATDSLAPSPVARKKVADAFDRFVALEQRYFQGLSAADRQRLREMSEMEDGAPLSETMAGLSFAGEVLLLLLGLKPCVLIAVHMWPEYASSIVDVAFRPFVAATKDIDGVELELHEITHEMRTTAYTTTGGEHKGFKGGWVLANRMDDRYGHVRRTFYEAKQGYLVLEDAVALALGYPGTLEALQDEPQTFTVWYHIRRSGRQTPHEHKPPCLEYVCHRSEMAMSEWHFEVCRRACEGIAELQKRVRDDHAELLGGH</sequence>
<dbReference type="Gene3D" id="1.25.40.10">
    <property type="entry name" value="Tetratricopeptide repeat domain"/>
    <property type="match status" value="1"/>
</dbReference>
<dbReference type="InterPro" id="IPR011990">
    <property type="entry name" value="TPR-like_helical_dom_sf"/>
</dbReference>
<dbReference type="PANTHER" id="PTHR22904">
    <property type="entry name" value="TPR REPEAT CONTAINING PROTEIN"/>
    <property type="match status" value="1"/>
</dbReference>
<keyword evidence="1" id="KW-0677">Repeat</keyword>
<dbReference type="VEuPathDB" id="CryptoDB:Vbra_11361"/>
<dbReference type="AlphaFoldDB" id="A0A0G4EEA5"/>
<reference evidence="4 5" key="1">
    <citation type="submission" date="2014-11" db="EMBL/GenBank/DDBJ databases">
        <authorList>
            <person name="Zhu J."/>
            <person name="Qi W."/>
            <person name="Song R."/>
        </authorList>
    </citation>
    <scope>NUCLEOTIDE SEQUENCE [LARGE SCALE GENOMIC DNA]</scope>
</reference>
<dbReference type="PROSITE" id="PS50005">
    <property type="entry name" value="TPR"/>
    <property type="match status" value="1"/>
</dbReference>
<evidence type="ECO:0000256" key="3">
    <source>
        <dbReference type="PROSITE-ProRule" id="PRU00339"/>
    </source>
</evidence>
<dbReference type="PhylomeDB" id="A0A0G4EEA5"/>
<dbReference type="PANTHER" id="PTHR22904:SF523">
    <property type="entry name" value="STRESS-INDUCED-PHOSPHOPROTEIN 1"/>
    <property type="match status" value="1"/>
</dbReference>
<evidence type="ECO:0000313" key="4">
    <source>
        <dbReference type="EMBL" id="CEL93706.1"/>
    </source>
</evidence>
<evidence type="ECO:0000256" key="1">
    <source>
        <dbReference type="ARBA" id="ARBA00022737"/>
    </source>
</evidence>
<name>A0A0G4EEA5_VITBC</name>
<evidence type="ECO:0000313" key="5">
    <source>
        <dbReference type="Proteomes" id="UP000041254"/>
    </source>
</evidence>
<protein>
    <submittedName>
        <fullName evidence="4">Uncharacterized protein</fullName>
    </submittedName>
</protein>
<dbReference type="OrthoDB" id="416181at2759"/>
<proteinExistence type="predicted"/>
<gene>
    <name evidence="4" type="ORF">Vbra_11361</name>
</gene>
<dbReference type="SUPFAM" id="SSF48452">
    <property type="entry name" value="TPR-like"/>
    <property type="match status" value="1"/>
</dbReference>